<dbReference type="PANTHER" id="PTHR45674:SF4">
    <property type="entry name" value="DNA LIGASE 1"/>
    <property type="match status" value="1"/>
</dbReference>
<accession>H0FVT2</accession>
<keyword evidence="3 7" id="KW-0436">Ligase</keyword>
<dbReference type="InterPro" id="IPR050191">
    <property type="entry name" value="ATP-dep_DNA_ligase"/>
</dbReference>
<dbReference type="PROSITE" id="PS50160">
    <property type="entry name" value="DNA_LIGASE_A3"/>
    <property type="match status" value="1"/>
</dbReference>
<dbReference type="InterPro" id="IPR014146">
    <property type="entry name" value="LigD_ligase_dom"/>
</dbReference>
<dbReference type="GO" id="GO:0005524">
    <property type="term" value="F:ATP binding"/>
    <property type="evidence" value="ECO:0007669"/>
    <property type="project" value="InterPro"/>
</dbReference>
<comment type="similarity">
    <text evidence="1">Belongs to the ATP-dependent DNA ligase family.</text>
</comment>
<evidence type="ECO:0000313" key="8">
    <source>
        <dbReference type="Proteomes" id="UP000004038"/>
    </source>
</evidence>
<name>H0FVT2_RHIML</name>
<dbReference type="RefSeq" id="WP_003526837.1">
    <property type="nucleotide sequence ID" value="NZ_AGVV01000008.1"/>
</dbReference>
<feature type="domain" description="ATP-dependent DNA ligase family profile" evidence="6">
    <location>
        <begin position="134"/>
        <end position="257"/>
    </location>
</feature>
<dbReference type="PATRIC" id="fig|1107881.3.peg.1290"/>
<dbReference type="SUPFAM" id="SSF56091">
    <property type="entry name" value="DNA ligase/mRNA capping enzyme, catalytic domain"/>
    <property type="match status" value="1"/>
</dbReference>
<evidence type="ECO:0000256" key="3">
    <source>
        <dbReference type="ARBA" id="ARBA00022598"/>
    </source>
</evidence>
<dbReference type="EMBL" id="AGVV01000008">
    <property type="protein sequence ID" value="EHK78794.1"/>
    <property type="molecule type" value="Genomic_DNA"/>
</dbReference>
<dbReference type="Gene3D" id="3.30.1490.70">
    <property type="match status" value="1"/>
</dbReference>
<dbReference type="Gene3D" id="3.30.470.30">
    <property type="entry name" value="DNA ligase/mRNA capping enzyme"/>
    <property type="match status" value="1"/>
</dbReference>
<dbReference type="InterPro" id="IPR012340">
    <property type="entry name" value="NA-bd_OB-fold"/>
</dbReference>
<dbReference type="Gene3D" id="2.40.50.140">
    <property type="entry name" value="Nucleic acid-binding proteins"/>
    <property type="match status" value="1"/>
</dbReference>
<dbReference type="Pfam" id="PF04679">
    <property type="entry name" value="DNA_ligase_A_C"/>
    <property type="match status" value="1"/>
</dbReference>
<dbReference type="EC" id="6.5.1.1" evidence="2"/>
<evidence type="ECO:0000256" key="1">
    <source>
        <dbReference type="ARBA" id="ARBA00007572"/>
    </source>
</evidence>
<evidence type="ECO:0000256" key="2">
    <source>
        <dbReference type="ARBA" id="ARBA00012727"/>
    </source>
</evidence>
<reference evidence="7 8" key="1">
    <citation type="journal article" date="2012" name="J. Bacteriol.">
        <title>Draft Genome Sequence of Sinorhizobium meliloti CCNWSX0020, a Nitrogen-Fixing Symbiont with Copper Tolerance Capability Isolated from Lead-Zinc Mine Tailings.</title>
        <authorList>
            <person name="Li Z."/>
            <person name="Ma Z."/>
            <person name="Hao X."/>
            <person name="Wei G."/>
        </authorList>
    </citation>
    <scope>NUCLEOTIDE SEQUENCE [LARGE SCALE GENOMIC DNA]</scope>
    <source>
        <strain evidence="7 8">CCNWSX0020</strain>
    </source>
</reference>
<evidence type="ECO:0000259" key="6">
    <source>
        <dbReference type="PROSITE" id="PS50160"/>
    </source>
</evidence>
<dbReference type="AlphaFoldDB" id="H0FVT2"/>
<dbReference type="CDD" id="cd07906">
    <property type="entry name" value="Adenylation_DNA_ligase_LigD_LigC"/>
    <property type="match status" value="1"/>
</dbReference>
<organism evidence="7 8">
    <name type="scientific">Sinorhizobium meliloti CCNWSX0020</name>
    <dbReference type="NCBI Taxonomy" id="1107881"/>
    <lineage>
        <taxon>Bacteria</taxon>
        <taxon>Pseudomonadati</taxon>
        <taxon>Pseudomonadota</taxon>
        <taxon>Alphaproteobacteria</taxon>
        <taxon>Hyphomicrobiales</taxon>
        <taxon>Rhizobiaceae</taxon>
        <taxon>Sinorhizobium/Ensifer group</taxon>
        <taxon>Sinorhizobium</taxon>
    </lineage>
</organism>
<protein>
    <recommendedName>
        <fullName evidence="2">DNA ligase (ATP)</fullName>
        <ecNumber evidence="2">6.5.1.1</ecNumber>
    </recommendedName>
</protein>
<proteinExistence type="inferred from homology"/>
<dbReference type="InterPro" id="IPR012309">
    <property type="entry name" value="DNA_ligase_ATP-dep_C"/>
</dbReference>
<gene>
    <name evidence="7" type="ORF">SM0020_06442</name>
</gene>
<dbReference type="GO" id="GO:0003910">
    <property type="term" value="F:DNA ligase (ATP) activity"/>
    <property type="evidence" value="ECO:0007669"/>
    <property type="project" value="UniProtKB-EC"/>
</dbReference>
<dbReference type="GO" id="GO:0006281">
    <property type="term" value="P:DNA repair"/>
    <property type="evidence" value="ECO:0007669"/>
    <property type="project" value="InterPro"/>
</dbReference>
<evidence type="ECO:0000256" key="5">
    <source>
        <dbReference type="SAM" id="MobiDB-lite"/>
    </source>
</evidence>
<dbReference type="GO" id="GO:0006310">
    <property type="term" value="P:DNA recombination"/>
    <property type="evidence" value="ECO:0007669"/>
    <property type="project" value="InterPro"/>
</dbReference>
<dbReference type="CDD" id="cd07971">
    <property type="entry name" value="OBF_DNA_ligase_LigD"/>
    <property type="match status" value="1"/>
</dbReference>
<dbReference type="InterPro" id="IPR012310">
    <property type="entry name" value="DNA_ligase_ATP-dep_cent"/>
</dbReference>
<evidence type="ECO:0000256" key="4">
    <source>
        <dbReference type="ARBA" id="ARBA00034003"/>
    </source>
</evidence>
<dbReference type="NCBIfam" id="TIGR02779">
    <property type="entry name" value="NHEJ_ligase_lig"/>
    <property type="match status" value="1"/>
</dbReference>
<comment type="catalytic activity">
    <reaction evidence="4">
        <text>ATP + (deoxyribonucleotide)n-3'-hydroxyl + 5'-phospho-(deoxyribonucleotide)m = (deoxyribonucleotide)n+m + AMP + diphosphate.</text>
        <dbReference type="EC" id="6.5.1.1"/>
    </reaction>
</comment>
<dbReference type="Proteomes" id="UP000004038">
    <property type="component" value="Unassembled WGS sequence"/>
</dbReference>
<dbReference type="SUPFAM" id="SSF50249">
    <property type="entry name" value="Nucleic acid-binding proteins"/>
    <property type="match status" value="1"/>
</dbReference>
<dbReference type="PANTHER" id="PTHR45674">
    <property type="entry name" value="DNA LIGASE 1/3 FAMILY MEMBER"/>
    <property type="match status" value="1"/>
</dbReference>
<evidence type="ECO:0000313" key="7">
    <source>
        <dbReference type="EMBL" id="EHK78794.1"/>
    </source>
</evidence>
<dbReference type="Pfam" id="PF01068">
    <property type="entry name" value="DNA_ligase_A_M"/>
    <property type="match status" value="1"/>
</dbReference>
<feature type="region of interest" description="Disordered" evidence="5">
    <location>
        <begin position="1"/>
        <end position="35"/>
    </location>
</feature>
<sequence length="347" mass="38065">MSRRAKPLLQDDSVAKSKPARPRDPAQPNLPFDPMPERIEPCLALLKPAPPKGPDWVFEVKWDGYRLAIHIEPKGVRIITRGGHDWTHRFPAIAEAAGKLGVGTAILDGEAVVLDEEGRSDFGALQRSLGGRGGKRSSTESVFFAFDLLYFDGHDLSGTELSVRRHLLEGFLDGPTGAIQLSEEVFGDGVALLEKACSMGLEGIIAKHRDRPYRSGRTGDWLKIKCLQSESFMIVGYEQSLTARGGLGSLLLAGRKGHDWIYVGSVGTGFNTKDAEYLRKTLDRLKTSKPAVPLKGKNLVFAQPTLIAEIEFRGWTHDGSLRHASYKGLCEVQDNAAVFDMSERATL</sequence>